<keyword evidence="5" id="KW-1003">Cell membrane</keyword>
<feature type="transmembrane region" description="Helical" evidence="13">
    <location>
        <begin position="429"/>
        <end position="448"/>
    </location>
</feature>
<dbReference type="SUPFAM" id="SSF53448">
    <property type="entry name" value="Nucleotide-diphospho-sugar transferases"/>
    <property type="match status" value="1"/>
</dbReference>
<feature type="domain" description="Glycosyltransferase 2-like" evidence="14">
    <location>
        <begin position="251"/>
        <end position="486"/>
    </location>
</feature>
<dbReference type="InterPro" id="IPR029044">
    <property type="entry name" value="Nucleotide-diphossugar_trans"/>
</dbReference>
<gene>
    <name evidence="15" type="primary">mdoH</name>
    <name evidence="15" type="ORF">INQ42_09435</name>
</gene>
<organism evidence="15 16">
    <name type="scientific">Novilysobacter avium</name>
    <dbReference type="NCBI Taxonomy" id="2781023"/>
    <lineage>
        <taxon>Bacteria</taxon>
        <taxon>Pseudomonadati</taxon>
        <taxon>Pseudomonadota</taxon>
        <taxon>Gammaproteobacteria</taxon>
        <taxon>Lysobacterales</taxon>
        <taxon>Lysobacteraceae</taxon>
        <taxon>Novilysobacter</taxon>
    </lineage>
</organism>
<keyword evidence="16" id="KW-1185">Reference proteome</keyword>
<keyword evidence="10 13" id="KW-1133">Transmembrane helix</keyword>
<protein>
    <recommendedName>
        <fullName evidence="4">Glucans biosynthesis glucosyltransferase H</fullName>
    </recommendedName>
</protein>
<dbReference type="InterPro" id="IPR001173">
    <property type="entry name" value="Glyco_trans_2-like"/>
</dbReference>
<dbReference type="Proteomes" id="UP000593932">
    <property type="component" value="Chromosome"/>
</dbReference>
<evidence type="ECO:0000256" key="4">
    <source>
        <dbReference type="ARBA" id="ARBA00020585"/>
    </source>
</evidence>
<evidence type="ECO:0000256" key="3">
    <source>
        <dbReference type="ARBA" id="ARBA00009337"/>
    </source>
</evidence>
<feature type="transmembrane region" description="Helical" evidence="13">
    <location>
        <begin position="69"/>
        <end position="88"/>
    </location>
</feature>
<evidence type="ECO:0000256" key="1">
    <source>
        <dbReference type="ARBA" id="ARBA00004429"/>
    </source>
</evidence>
<evidence type="ECO:0000256" key="11">
    <source>
        <dbReference type="ARBA" id="ARBA00023136"/>
    </source>
</evidence>
<feature type="transmembrane region" description="Helical" evidence="13">
    <location>
        <begin position="100"/>
        <end position="128"/>
    </location>
</feature>
<evidence type="ECO:0000256" key="7">
    <source>
        <dbReference type="ARBA" id="ARBA00022676"/>
    </source>
</evidence>
<reference evidence="15 16" key="1">
    <citation type="submission" date="2020-10" db="EMBL/GenBank/DDBJ databases">
        <title>complete genome sequencing of Lysobacter sp. H23M41.</title>
        <authorList>
            <person name="Bae J.-W."/>
            <person name="Lee S.-Y."/>
        </authorList>
    </citation>
    <scope>NUCLEOTIDE SEQUENCE [LARGE SCALE GENOMIC DNA]</scope>
    <source>
        <strain evidence="15 16">H23M41</strain>
    </source>
</reference>
<evidence type="ECO:0000256" key="2">
    <source>
        <dbReference type="ARBA" id="ARBA00005001"/>
    </source>
</evidence>
<evidence type="ECO:0000256" key="8">
    <source>
        <dbReference type="ARBA" id="ARBA00022679"/>
    </source>
</evidence>
<evidence type="ECO:0000256" key="9">
    <source>
        <dbReference type="ARBA" id="ARBA00022692"/>
    </source>
</evidence>
<accession>A0A7S6UJP9</accession>
<dbReference type="NCBIfam" id="NF003962">
    <property type="entry name" value="PRK05454.2-5"/>
    <property type="match status" value="1"/>
</dbReference>
<keyword evidence="11 13" id="KW-0472">Membrane</keyword>
<evidence type="ECO:0000256" key="6">
    <source>
        <dbReference type="ARBA" id="ARBA00022519"/>
    </source>
</evidence>
<evidence type="ECO:0000256" key="10">
    <source>
        <dbReference type="ARBA" id="ARBA00022989"/>
    </source>
</evidence>
<evidence type="ECO:0000256" key="12">
    <source>
        <dbReference type="SAM" id="MobiDB-lite"/>
    </source>
</evidence>
<evidence type="ECO:0000313" key="16">
    <source>
        <dbReference type="Proteomes" id="UP000593932"/>
    </source>
</evidence>
<feature type="transmembrane region" description="Helical" evidence="13">
    <location>
        <begin position="477"/>
        <end position="500"/>
    </location>
</feature>
<evidence type="ECO:0000256" key="13">
    <source>
        <dbReference type="SAM" id="Phobius"/>
    </source>
</evidence>
<proteinExistence type="inferred from homology"/>
<keyword evidence="7" id="KW-0328">Glycosyltransferase</keyword>
<dbReference type="PANTHER" id="PTHR43867:SF5">
    <property type="entry name" value="GLUCANS BIOSYNTHESIS GLUCOSYLTRANSFERASE H"/>
    <property type="match status" value="1"/>
</dbReference>
<keyword evidence="6" id="KW-0997">Cell inner membrane</keyword>
<feature type="transmembrane region" description="Helical" evidence="13">
    <location>
        <begin position="592"/>
        <end position="614"/>
    </location>
</feature>
<sequence>MDRMNKAYSPTDPNTKPRKASGESPLRSVHAAMLPPEAALAMPVQSFDDAAPAAARLAGSPLDIVWRRLIVLGGTAGLTLLATYQLWWAMRGGGHSALEWLSLVLFAALFVWVAQGFMSALAGFALIVNGYRRRDRLGVIDAGPLPALTTRTALLMPTYNEDPERLMAGLQSICESVLKTRREDAYDFFVLSDTTRPEVQQRELAAFHSLRDALGGQVRLYYRHRPQNIDRKAGNIAEWVRRFGAAYPQMLILDADSLMTGKAINRLAVAMERHPEVGLIQTLPVVVNGSTIFGRMQQFAGRVYGPVLAHGNAWWHGTEGNYWGHNAIIRTAAFASCAGLPELPGSRPFGGSILSHDFVEAALLRCGGWEVHLVPALGGSYEEGPPSLTDMLVRDRRWCQGNLQHGGVIPAKGLHWVSRWHLLTGIGHYITAPLWGALMLIGLVMTMASSGLQWDSLVFPVIGSAADWTGPKGMERFFWVFMLTMSLLLGPKLLGFILALTDPWARRSCGGALRLTAGVLAETLLTTLMAPVTMYVQSRGVIEVLAGRDSGWESQRRDDGTLTRAELWQRYGGVTVCGVVGAAWSFAVSPSLMLWMAPVLLGLMLSMPMVALTADPEAGRRLRRWGIFLTPEEVSPPPILTRVQGLRGGLTQPVAESGHEAGGAGVIASATAG</sequence>
<dbReference type="EMBL" id="CP063657">
    <property type="protein sequence ID" value="QOW21465.1"/>
    <property type="molecule type" value="Genomic_DNA"/>
</dbReference>
<evidence type="ECO:0000313" key="15">
    <source>
        <dbReference type="EMBL" id="QOW21465.1"/>
    </source>
</evidence>
<keyword evidence="8" id="KW-0808">Transferase</keyword>
<dbReference type="InterPro" id="IPR050321">
    <property type="entry name" value="Glycosyltr_2/OpgH_subfam"/>
</dbReference>
<name>A0A7S6UJP9_9GAMM</name>
<feature type="region of interest" description="Disordered" evidence="12">
    <location>
        <begin position="1"/>
        <end position="26"/>
    </location>
</feature>
<comment type="subcellular location">
    <subcellularLocation>
        <location evidence="1">Cell inner membrane</location>
        <topology evidence="1">Multi-pass membrane protein</topology>
    </subcellularLocation>
</comment>
<comment type="pathway">
    <text evidence="2">Glycan metabolism; osmoregulated periplasmic glucan (OPG) biosynthesis.</text>
</comment>
<evidence type="ECO:0000259" key="14">
    <source>
        <dbReference type="Pfam" id="PF13632"/>
    </source>
</evidence>
<dbReference type="CDD" id="cd04191">
    <property type="entry name" value="Glucan_BSP_MdoH"/>
    <property type="match status" value="1"/>
</dbReference>
<evidence type="ECO:0000256" key="5">
    <source>
        <dbReference type="ARBA" id="ARBA00022475"/>
    </source>
</evidence>
<dbReference type="Gene3D" id="3.90.550.10">
    <property type="entry name" value="Spore Coat Polysaccharide Biosynthesis Protein SpsA, Chain A"/>
    <property type="match status" value="1"/>
</dbReference>
<keyword evidence="9 13" id="KW-0812">Transmembrane</keyword>
<dbReference type="Pfam" id="PF13632">
    <property type="entry name" value="Glyco_trans_2_3"/>
    <property type="match status" value="1"/>
</dbReference>
<dbReference type="PANTHER" id="PTHR43867">
    <property type="entry name" value="CELLULOSE SYNTHASE CATALYTIC SUBUNIT A [UDP-FORMING]"/>
    <property type="match status" value="1"/>
</dbReference>
<comment type="similarity">
    <text evidence="3">Belongs to the glycosyltransferase 2 family. OpgH subfamily.</text>
</comment>
<dbReference type="NCBIfam" id="NF003958">
    <property type="entry name" value="PRK05454.2-1"/>
    <property type="match status" value="1"/>
</dbReference>